<protein>
    <recommendedName>
        <fullName evidence="3">Type II toxin-antitoxin system VapB family antitoxin</fullName>
    </recommendedName>
</protein>
<organism evidence="1 2">
    <name type="scientific">Catellatospora bangladeshensis</name>
    <dbReference type="NCBI Taxonomy" id="310355"/>
    <lineage>
        <taxon>Bacteria</taxon>
        <taxon>Bacillati</taxon>
        <taxon>Actinomycetota</taxon>
        <taxon>Actinomycetes</taxon>
        <taxon>Micromonosporales</taxon>
        <taxon>Micromonosporaceae</taxon>
        <taxon>Catellatospora</taxon>
    </lineage>
</organism>
<evidence type="ECO:0000313" key="2">
    <source>
        <dbReference type="Proteomes" id="UP000601223"/>
    </source>
</evidence>
<evidence type="ECO:0008006" key="3">
    <source>
        <dbReference type="Google" id="ProtNLM"/>
    </source>
</evidence>
<accession>A0A8J3JJB7</accession>
<reference evidence="1 2" key="1">
    <citation type="submission" date="2021-01" db="EMBL/GenBank/DDBJ databases">
        <title>Whole genome shotgun sequence of Catellatospora bangladeshensis NBRC 107357.</title>
        <authorList>
            <person name="Komaki H."/>
            <person name="Tamura T."/>
        </authorList>
    </citation>
    <scope>NUCLEOTIDE SEQUENCE [LARGE SCALE GENOMIC DNA]</scope>
    <source>
        <strain evidence="1 2">NBRC 107357</strain>
    </source>
</reference>
<dbReference type="RefSeq" id="WP_203750710.1">
    <property type="nucleotide sequence ID" value="NZ_BONF01000030.1"/>
</dbReference>
<dbReference type="Pfam" id="PF09957">
    <property type="entry name" value="VapB_antitoxin"/>
    <property type="match status" value="1"/>
</dbReference>
<evidence type="ECO:0000313" key="1">
    <source>
        <dbReference type="EMBL" id="GIF83609.1"/>
    </source>
</evidence>
<dbReference type="AlphaFoldDB" id="A0A8J3JJB7"/>
<comment type="caution">
    <text evidence="1">The sequence shown here is derived from an EMBL/GenBank/DDBJ whole genome shotgun (WGS) entry which is preliminary data.</text>
</comment>
<dbReference type="EMBL" id="BONF01000030">
    <property type="protein sequence ID" value="GIF83609.1"/>
    <property type="molecule type" value="Genomic_DNA"/>
</dbReference>
<dbReference type="Proteomes" id="UP000601223">
    <property type="component" value="Unassembled WGS sequence"/>
</dbReference>
<proteinExistence type="predicted"/>
<sequence length="71" mass="8074">MAKMLIDIDEELLADAAEVFGTKTKKDTVNTALRESAASLRRARALEELRQMADTGYFDELLDKKNYRPKP</sequence>
<dbReference type="InterPro" id="IPR019239">
    <property type="entry name" value="VapB_antitoxin"/>
</dbReference>
<gene>
    <name evidence="1" type="ORF">Cba03nite_49580</name>
</gene>
<name>A0A8J3JJB7_9ACTN</name>
<keyword evidence="2" id="KW-1185">Reference proteome</keyword>